<dbReference type="EMBL" id="FUWX01000014">
    <property type="protein sequence ID" value="SJZ90579.1"/>
    <property type="molecule type" value="Genomic_DNA"/>
</dbReference>
<protein>
    <recommendedName>
        <fullName evidence="4">DUF3102 domain-containing protein</fullName>
    </recommendedName>
</protein>
<dbReference type="AlphaFoldDB" id="A0A1T4PGF6"/>
<dbReference type="RefSeq" id="WP_078694374.1">
    <property type="nucleotide sequence ID" value="NZ_FUWX01000014.1"/>
</dbReference>
<feature type="coiled-coil region" evidence="1">
    <location>
        <begin position="157"/>
        <end position="198"/>
    </location>
</feature>
<dbReference type="OrthoDB" id="82181at2"/>
<evidence type="ECO:0000313" key="3">
    <source>
        <dbReference type="Proteomes" id="UP000191153"/>
    </source>
</evidence>
<dbReference type="Proteomes" id="UP000191153">
    <property type="component" value="Unassembled WGS sequence"/>
</dbReference>
<reference evidence="2 3" key="1">
    <citation type="submission" date="2017-02" db="EMBL/GenBank/DDBJ databases">
        <authorList>
            <person name="Peterson S.W."/>
        </authorList>
    </citation>
    <scope>NUCLEOTIDE SEQUENCE [LARGE SCALE GENOMIC DNA]</scope>
    <source>
        <strain evidence="2 3">ATCC 700028</strain>
    </source>
</reference>
<keyword evidence="3" id="KW-1185">Reference proteome</keyword>
<evidence type="ECO:0008006" key="4">
    <source>
        <dbReference type="Google" id="ProtNLM"/>
    </source>
</evidence>
<name>A0A1T4PGF6_9FUSO</name>
<evidence type="ECO:0000313" key="2">
    <source>
        <dbReference type="EMBL" id="SJZ90579.1"/>
    </source>
</evidence>
<accession>A0A1T4PGF6</accession>
<gene>
    <name evidence="2" type="ORF">SAMN02745174_01909</name>
</gene>
<organism evidence="2 3">
    <name type="scientific">Cetobacterium ceti</name>
    <dbReference type="NCBI Taxonomy" id="180163"/>
    <lineage>
        <taxon>Bacteria</taxon>
        <taxon>Fusobacteriati</taxon>
        <taxon>Fusobacteriota</taxon>
        <taxon>Fusobacteriia</taxon>
        <taxon>Fusobacteriales</taxon>
        <taxon>Fusobacteriaceae</taxon>
        <taxon>Cetobacterium</taxon>
    </lineage>
</organism>
<evidence type="ECO:0000256" key="1">
    <source>
        <dbReference type="SAM" id="Coils"/>
    </source>
</evidence>
<keyword evidence="1" id="KW-0175">Coiled coil</keyword>
<sequence length="199" mass="23639">MNKKMSSVSLSVVEKMKRRTEELKQQQNQYNSKIDYSQFNLNEKDTEQMKIYEKNAIFHGKEIIKNNMELSKIFYEAQKTLSKYGKGSFGKWFESLGFKRTFVYMCLKRNSLFLEYKNEKIFNIPEKTLNEISKIKEKISNNEIIEILNSEKPMDTVKSLSGNRINESTELEKLQKEIKLLEKKLKELKLLEKKLINNI</sequence>
<proteinExistence type="predicted"/>
<dbReference type="STRING" id="180163.SAMN02745174_01909"/>